<dbReference type="GO" id="GO:0016829">
    <property type="term" value="F:lyase activity"/>
    <property type="evidence" value="ECO:0007669"/>
    <property type="project" value="UniProtKB-KW"/>
</dbReference>
<comment type="subunit">
    <text evidence="3">Homotrimer.</text>
</comment>
<dbReference type="RefSeq" id="WP_136351716.1">
    <property type="nucleotide sequence ID" value="NZ_CP046266.1"/>
</dbReference>
<comment type="caution">
    <text evidence="6">The sequence shown here is derived from an EMBL/GenBank/DDBJ whole genome shotgun (WGS) entry which is preliminary data.</text>
</comment>
<reference evidence="6 7" key="1">
    <citation type="submission" date="2019-04" db="EMBL/GenBank/DDBJ databases">
        <title>Bacillus sediminilitoris sp. nov., isolated from a tidal flat sediment on the East China Sea.</title>
        <authorList>
            <person name="Wei Y."/>
            <person name="Mao H."/>
            <person name="Fang J."/>
        </authorList>
    </citation>
    <scope>NUCLEOTIDE SEQUENCE [LARGE SCALE GENOMIC DNA]</scope>
    <source>
        <strain evidence="6 7">DSL-17</strain>
    </source>
</reference>
<organism evidence="6 7">
    <name type="scientific">Metabacillus sediminilitoris</name>
    <dbReference type="NCBI Taxonomy" id="2567941"/>
    <lineage>
        <taxon>Bacteria</taxon>
        <taxon>Bacillati</taxon>
        <taxon>Bacillota</taxon>
        <taxon>Bacilli</taxon>
        <taxon>Bacillales</taxon>
        <taxon>Bacillaceae</taxon>
        <taxon>Metabacillus</taxon>
    </lineage>
</organism>
<dbReference type="Pfam" id="PF01081">
    <property type="entry name" value="Aldolase"/>
    <property type="match status" value="1"/>
</dbReference>
<dbReference type="NCBIfam" id="TIGR01182">
    <property type="entry name" value="eda"/>
    <property type="match status" value="1"/>
</dbReference>
<evidence type="ECO:0000256" key="1">
    <source>
        <dbReference type="ARBA" id="ARBA00004761"/>
    </source>
</evidence>
<dbReference type="CDD" id="cd00452">
    <property type="entry name" value="KDPG_aldolase"/>
    <property type="match status" value="1"/>
</dbReference>
<name>A0A4S4C5D0_9BACI</name>
<dbReference type="InterPro" id="IPR013785">
    <property type="entry name" value="Aldolase_TIM"/>
</dbReference>
<dbReference type="EMBL" id="SSNT01000002">
    <property type="protein sequence ID" value="THF82419.1"/>
    <property type="molecule type" value="Genomic_DNA"/>
</dbReference>
<dbReference type="OrthoDB" id="9802667at2"/>
<dbReference type="Proteomes" id="UP000310334">
    <property type="component" value="Unassembled WGS sequence"/>
</dbReference>
<proteinExistence type="inferred from homology"/>
<dbReference type="InterPro" id="IPR000887">
    <property type="entry name" value="Aldlse_KDPG_KHG"/>
</dbReference>
<evidence type="ECO:0000313" key="7">
    <source>
        <dbReference type="Proteomes" id="UP000310334"/>
    </source>
</evidence>
<comment type="similarity">
    <text evidence="2">Belongs to the KHG/KDPG aldolase family.</text>
</comment>
<dbReference type="SUPFAM" id="SSF51569">
    <property type="entry name" value="Aldolase"/>
    <property type="match status" value="1"/>
</dbReference>
<evidence type="ECO:0000256" key="5">
    <source>
        <dbReference type="ARBA" id="ARBA00023277"/>
    </source>
</evidence>
<dbReference type="PANTHER" id="PTHR30246">
    <property type="entry name" value="2-KETO-3-DEOXY-6-PHOSPHOGLUCONATE ALDOLASE"/>
    <property type="match status" value="1"/>
</dbReference>
<evidence type="ECO:0000256" key="4">
    <source>
        <dbReference type="ARBA" id="ARBA00023239"/>
    </source>
</evidence>
<dbReference type="PANTHER" id="PTHR30246:SF1">
    <property type="entry name" value="2-DEHYDRO-3-DEOXY-6-PHOSPHOGALACTONATE ALDOLASE-RELATED"/>
    <property type="match status" value="1"/>
</dbReference>
<comment type="pathway">
    <text evidence="1">Carbohydrate acid metabolism.</text>
</comment>
<accession>A0A4S4C5D0</accession>
<sequence>MSNNLQFLQKEKIVAIIRGISYENSHETAQALLDGGIKLLEVTLNTDRAFNMIADLKESYDDKLCIGAGTVMNIQMAKDAIAAGAEYLVSPNLDEAVIDYGIAHGVDVWPGTFTPTEIVRAYQAGATAVKVFPIDSLGVNYVKNVRGPINHIPMMVTGGVDINNINDYLSAGAIAVGLGGNLVNKQFIHDKRFTEITELAKQFVQKVQEGKAVTTVPSHANY</sequence>
<protein>
    <submittedName>
        <fullName evidence="6">Bifunctional 4-hydroxy-2-oxoglutarate aldolase/2-dehydro-3-deoxy-phosphogluconate aldolase</fullName>
    </submittedName>
</protein>
<keyword evidence="4" id="KW-0456">Lyase</keyword>
<dbReference type="AlphaFoldDB" id="A0A4S4C5D0"/>
<evidence type="ECO:0000256" key="3">
    <source>
        <dbReference type="ARBA" id="ARBA00011233"/>
    </source>
</evidence>
<keyword evidence="7" id="KW-1185">Reference proteome</keyword>
<dbReference type="Gene3D" id="3.20.20.70">
    <property type="entry name" value="Aldolase class I"/>
    <property type="match status" value="1"/>
</dbReference>
<keyword evidence="5" id="KW-0119">Carbohydrate metabolism</keyword>
<gene>
    <name evidence="6" type="ORF">E6W99_03030</name>
</gene>
<evidence type="ECO:0000256" key="2">
    <source>
        <dbReference type="ARBA" id="ARBA00006906"/>
    </source>
</evidence>
<evidence type="ECO:0000313" key="6">
    <source>
        <dbReference type="EMBL" id="THF82419.1"/>
    </source>
</evidence>